<feature type="chain" id="PRO_5045899781" evidence="3">
    <location>
        <begin position="30"/>
        <end position="439"/>
    </location>
</feature>
<keyword evidence="5" id="KW-1185">Reference proteome</keyword>
<dbReference type="Gene3D" id="2.40.70.10">
    <property type="entry name" value="Acid Proteases"/>
    <property type="match status" value="2"/>
</dbReference>
<evidence type="ECO:0000259" key="4">
    <source>
        <dbReference type="PROSITE" id="PS51767"/>
    </source>
</evidence>
<feature type="signal peptide" evidence="3">
    <location>
        <begin position="1"/>
        <end position="29"/>
    </location>
</feature>
<dbReference type="PANTHER" id="PTHR47965:SF22">
    <property type="entry name" value="EUKARYOTIC ASPARTYL PROTEASE FAMILY PROTEIN"/>
    <property type="match status" value="1"/>
</dbReference>
<evidence type="ECO:0000256" key="3">
    <source>
        <dbReference type="SAM" id="SignalP"/>
    </source>
</evidence>
<dbReference type="GO" id="GO:0006508">
    <property type="term" value="P:proteolysis"/>
    <property type="evidence" value="ECO:0007669"/>
    <property type="project" value="InterPro"/>
</dbReference>
<dbReference type="RefSeq" id="XP_021861429.2">
    <property type="nucleotide sequence ID" value="XM_022005737.2"/>
</dbReference>
<dbReference type="PROSITE" id="PS51767">
    <property type="entry name" value="PEPTIDASE_A1"/>
    <property type="match status" value="1"/>
</dbReference>
<feature type="domain" description="Peptidase A1" evidence="4">
    <location>
        <begin position="51"/>
        <end position="419"/>
    </location>
</feature>
<dbReference type="Pfam" id="PF14543">
    <property type="entry name" value="TAXi_N"/>
    <property type="match status" value="1"/>
</dbReference>
<reference evidence="6" key="2">
    <citation type="submission" date="2025-08" db="UniProtKB">
        <authorList>
            <consortium name="RefSeq"/>
        </authorList>
    </citation>
    <scope>IDENTIFICATION</scope>
    <source>
        <tissue evidence="6">Leaf</tissue>
    </source>
</reference>
<name>A0A9R0K7J6_SPIOL</name>
<dbReference type="Pfam" id="PF14541">
    <property type="entry name" value="TAXi_C"/>
    <property type="match status" value="1"/>
</dbReference>
<keyword evidence="2 3" id="KW-0732">Signal</keyword>
<protein>
    <submittedName>
        <fullName evidence="6">Probable aspartic proteinase GIP2</fullName>
    </submittedName>
</protein>
<dbReference type="InterPro" id="IPR032861">
    <property type="entry name" value="TAXi_N"/>
</dbReference>
<dbReference type="SUPFAM" id="SSF50630">
    <property type="entry name" value="Acid proteases"/>
    <property type="match status" value="1"/>
</dbReference>
<dbReference type="GeneID" id="110800428"/>
<proteinExistence type="inferred from homology"/>
<dbReference type="GO" id="GO:0004190">
    <property type="term" value="F:aspartic-type endopeptidase activity"/>
    <property type="evidence" value="ECO:0007669"/>
    <property type="project" value="InterPro"/>
</dbReference>
<dbReference type="AlphaFoldDB" id="A0A9R0K7J6"/>
<dbReference type="InterPro" id="IPR001461">
    <property type="entry name" value="Aspartic_peptidase_A1"/>
</dbReference>
<dbReference type="SMR" id="A0A9R0K7J6"/>
<dbReference type="InterPro" id="IPR033121">
    <property type="entry name" value="PEPTIDASE_A1"/>
</dbReference>
<evidence type="ECO:0000313" key="6">
    <source>
        <dbReference type="RefSeq" id="XP_021861429.2"/>
    </source>
</evidence>
<accession>A0A9R0K7J6</accession>
<dbReference type="Proteomes" id="UP000813463">
    <property type="component" value="Chromosome 3"/>
</dbReference>
<dbReference type="InterPro" id="IPR033868">
    <property type="entry name" value="Xylanase_inhibitor_I-like"/>
</dbReference>
<dbReference type="InterPro" id="IPR021109">
    <property type="entry name" value="Peptidase_aspartic_dom_sf"/>
</dbReference>
<evidence type="ECO:0000313" key="5">
    <source>
        <dbReference type="Proteomes" id="UP000813463"/>
    </source>
</evidence>
<organism evidence="5 6">
    <name type="scientific">Spinacia oleracea</name>
    <name type="common">Spinach</name>
    <dbReference type="NCBI Taxonomy" id="3562"/>
    <lineage>
        <taxon>Eukaryota</taxon>
        <taxon>Viridiplantae</taxon>
        <taxon>Streptophyta</taxon>
        <taxon>Embryophyta</taxon>
        <taxon>Tracheophyta</taxon>
        <taxon>Spermatophyta</taxon>
        <taxon>Magnoliopsida</taxon>
        <taxon>eudicotyledons</taxon>
        <taxon>Gunneridae</taxon>
        <taxon>Pentapetalae</taxon>
        <taxon>Caryophyllales</taxon>
        <taxon>Chenopodiaceae</taxon>
        <taxon>Chenopodioideae</taxon>
        <taxon>Anserineae</taxon>
        <taxon>Spinacia</taxon>
    </lineage>
</organism>
<dbReference type="KEGG" id="soe:110800428"/>
<dbReference type="CDD" id="cd05489">
    <property type="entry name" value="xylanase_inhibitor_I_like"/>
    <property type="match status" value="1"/>
</dbReference>
<comment type="similarity">
    <text evidence="1">Belongs to the peptidase A1 family.</text>
</comment>
<evidence type="ECO:0000256" key="1">
    <source>
        <dbReference type="ARBA" id="ARBA00007447"/>
    </source>
</evidence>
<dbReference type="GO" id="GO:0005576">
    <property type="term" value="C:extracellular region"/>
    <property type="evidence" value="ECO:0007669"/>
    <property type="project" value="UniProtKB-SubCell"/>
</dbReference>
<dbReference type="PANTHER" id="PTHR47965">
    <property type="entry name" value="ASPARTYL PROTEASE-RELATED"/>
    <property type="match status" value="1"/>
</dbReference>
<dbReference type="InterPro" id="IPR032799">
    <property type="entry name" value="TAXi_C"/>
</dbReference>
<gene>
    <name evidence="6" type="primary">LOC110800428</name>
</gene>
<evidence type="ECO:0000256" key="2">
    <source>
        <dbReference type="ARBA" id="ARBA00022729"/>
    </source>
</evidence>
<reference evidence="5" key="1">
    <citation type="journal article" date="2021" name="Nat. Commun.">
        <title>Genomic analyses provide insights into spinach domestication and the genetic basis of agronomic traits.</title>
        <authorList>
            <person name="Cai X."/>
            <person name="Sun X."/>
            <person name="Xu C."/>
            <person name="Sun H."/>
            <person name="Wang X."/>
            <person name="Ge C."/>
            <person name="Zhang Z."/>
            <person name="Wang Q."/>
            <person name="Fei Z."/>
            <person name="Jiao C."/>
            <person name="Wang Q."/>
        </authorList>
    </citation>
    <scope>NUCLEOTIDE SEQUENCE [LARGE SCALE GENOMIC DNA]</scope>
    <source>
        <strain evidence="5">cv. Varoflay</strain>
    </source>
</reference>
<sequence>MASLFNHHPFICSLLIIYIISTTTTTTNAAATFRPKALLLTVSKDSSTLQYTTKLIQRTPPVPVTLTLDLGTPSTWVLCGNRYVSSTYRPATCGSTQCTLANSKICRTCPPPARPGCNNNTCRSLSLNNPFTNITPRRGGELATDIVRINSTDGSNPGQLVTIPKYLFVCAPKSLLQGLAKGVSGVAGLGKSKLSLPCQFSSAFRIPQKFALCLAPLRENGVVFIGDGPYNFSPNIDVTTLLSYTPLIHNPARSGNYFIGVQGIKVGGKEVPSINKYLLSINRKGSGGTMISVNHPYTLLETSIYKAVTTAFDQQLRNSSFPARRVNPVAPFKLCYDPTSLSFTRIGPVVPDIDLVLQSEDVFWRIAATNSIVRASDNAYCLGLMDGGKNPRTSILIGGFQIEDNLLEFDLNKSRLGFTSSLIYDRIRCSFFNFTSNVL</sequence>